<feature type="transmembrane region" description="Helical" evidence="1">
    <location>
        <begin position="59"/>
        <end position="77"/>
    </location>
</feature>
<organism evidence="2 3">
    <name type="scientific">Olivibacter oleidegradans</name>
    <dbReference type="NCBI Taxonomy" id="760123"/>
    <lineage>
        <taxon>Bacteria</taxon>
        <taxon>Pseudomonadati</taxon>
        <taxon>Bacteroidota</taxon>
        <taxon>Sphingobacteriia</taxon>
        <taxon>Sphingobacteriales</taxon>
        <taxon>Sphingobacteriaceae</taxon>
        <taxon>Olivibacter</taxon>
    </lineage>
</organism>
<comment type="caution">
    <text evidence="2">The sequence shown here is derived from an EMBL/GenBank/DDBJ whole genome shotgun (WGS) entry which is preliminary data.</text>
</comment>
<dbReference type="Proteomes" id="UP001589774">
    <property type="component" value="Unassembled WGS sequence"/>
</dbReference>
<reference evidence="2 3" key="1">
    <citation type="submission" date="2024-09" db="EMBL/GenBank/DDBJ databases">
        <authorList>
            <person name="Sun Q."/>
            <person name="Mori K."/>
        </authorList>
    </citation>
    <scope>NUCLEOTIDE SEQUENCE [LARGE SCALE GENOMIC DNA]</scope>
    <source>
        <strain evidence="2 3">CCM 7765</strain>
    </source>
</reference>
<keyword evidence="1" id="KW-0812">Transmembrane</keyword>
<gene>
    <name evidence="2" type="ORF">ACFFI0_06530</name>
</gene>
<accession>A0ABV6HGG5</accession>
<sequence length="133" mass="15077">MMRFVNSILKIDYSLSAWFPKTKQTIIPGAANLFLNKLAFLITAVYFVVLTLLPFRFGIGLAIAILCGLMLLTMYGLQSKVQTAIEILDYSREYSKLSDKEKVSHRIYGLVMFLGCFVLMFFVGITFFTGYAN</sequence>
<dbReference type="RefSeq" id="WP_130854309.1">
    <property type="nucleotide sequence ID" value="NZ_JBHLWO010000001.1"/>
</dbReference>
<keyword evidence="1" id="KW-0472">Membrane</keyword>
<feature type="transmembrane region" description="Helical" evidence="1">
    <location>
        <begin position="107"/>
        <end position="132"/>
    </location>
</feature>
<protein>
    <submittedName>
        <fullName evidence="2">Uncharacterized protein</fullName>
    </submittedName>
</protein>
<keyword evidence="1" id="KW-1133">Transmembrane helix</keyword>
<keyword evidence="3" id="KW-1185">Reference proteome</keyword>
<name>A0ABV6HGG5_9SPHI</name>
<feature type="transmembrane region" description="Helical" evidence="1">
    <location>
        <begin position="33"/>
        <end position="53"/>
    </location>
</feature>
<proteinExistence type="predicted"/>
<dbReference type="EMBL" id="JBHLWO010000001">
    <property type="protein sequence ID" value="MFC0317956.1"/>
    <property type="molecule type" value="Genomic_DNA"/>
</dbReference>
<evidence type="ECO:0000256" key="1">
    <source>
        <dbReference type="SAM" id="Phobius"/>
    </source>
</evidence>
<evidence type="ECO:0000313" key="3">
    <source>
        <dbReference type="Proteomes" id="UP001589774"/>
    </source>
</evidence>
<evidence type="ECO:0000313" key="2">
    <source>
        <dbReference type="EMBL" id="MFC0317956.1"/>
    </source>
</evidence>